<organism evidence="1 3">
    <name type="scientific">Didymodactylos carnosus</name>
    <dbReference type="NCBI Taxonomy" id="1234261"/>
    <lineage>
        <taxon>Eukaryota</taxon>
        <taxon>Metazoa</taxon>
        <taxon>Spiralia</taxon>
        <taxon>Gnathifera</taxon>
        <taxon>Rotifera</taxon>
        <taxon>Eurotatoria</taxon>
        <taxon>Bdelloidea</taxon>
        <taxon>Philodinida</taxon>
        <taxon>Philodinidae</taxon>
        <taxon>Didymodactylos</taxon>
    </lineage>
</organism>
<name>A0A816F7P4_9BILA</name>
<proteinExistence type="predicted"/>
<accession>A0A816F7P4</accession>
<dbReference type="Proteomes" id="UP000663829">
    <property type="component" value="Unassembled WGS sequence"/>
</dbReference>
<comment type="caution">
    <text evidence="1">The sequence shown here is derived from an EMBL/GenBank/DDBJ whole genome shotgun (WGS) entry which is preliminary data.</text>
</comment>
<evidence type="ECO:0000313" key="3">
    <source>
        <dbReference type="Proteomes" id="UP000663829"/>
    </source>
</evidence>
<keyword evidence="3" id="KW-1185">Reference proteome</keyword>
<evidence type="ECO:0000313" key="2">
    <source>
        <dbReference type="EMBL" id="CAF4601947.1"/>
    </source>
</evidence>
<dbReference type="Proteomes" id="UP000681722">
    <property type="component" value="Unassembled WGS sequence"/>
</dbReference>
<sequence>MAHQKKGNKWEVEDAKLCTVCYKSEMAPFKPARKEYARSTEKMETVEVQGVKTDQ</sequence>
<reference evidence="1" key="1">
    <citation type="submission" date="2021-02" db="EMBL/GenBank/DDBJ databases">
        <authorList>
            <person name="Nowell W R."/>
        </authorList>
    </citation>
    <scope>NUCLEOTIDE SEQUENCE</scope>
</reference>
<evidence type="ECO:0000313" key="1">
    <source>
        <dbReference type="EMBL" id="CAF1658864.1"/>
    </source>
</evidence>
<dbReference type="AlphaFoldDB" id="A0A816F7P4"/>
<feature type="non-terminal residue" evidence="1">
    <location>
        <position position="1"/>
    </location>
</feature>
<protein>
    <submittedName>
        <fullName evidence="1">Uncharacterized protein</fullName>
    </submittedName>
</protein>
<dbReference type="EMBL" id="CAJNOQ010054842">
    <property type="protein sequence ID" value="CAF1658864.1"/>
    <property type="molecule type" value="Genomic_DNA"/>
</dbReference>
<dbReference type="EMBL" id="CAJOBC010128009">
    <property type="protein sequence ID" value="CAF4601947.1"/>
    <property type="molecule type" value="Genomic_DNA"/>
</dbReference>
<gene>
    <name evidence="1" type="ORF">GPM918_LOCUS45887</name>
    <name evidence="2" type="ORF">SRO942_LOCUS48894</name>
</gene>